<dbReference type="PANTHER" id="PTHR22960">
    <property type="entry name" value="MOLYBDOPTERIN COFACTOR SYNTHESIS PROTEIN A"/>
    <property type="match status" value="1"/>
</dbReference>
<keyword evidence="5" id="KW-0411">Iron-sulfur</keyword>
<gene>
    <name evidence="7" type="ORF">HC175_20700</name>
</gene>
<dbReference type="PANTHER" id="PTHR22960:SF0">
    <property type="entry name" value="MOLYBDENUM COFACTOR BIOSYNTHESIS PROTEIN 1"/>
    <property type="match status" value="1"/>
</dbReference>
<evidence type="ECO:0000256" key="2">
    <source>
        <dbReference type="ARBA" id="ARBA00022691"/>
    </source>
</evidence>
<comment type="cofactor">
    <cofactor evidence="1">
        <name>[4Fe-4S] cluster</name>
        <dbReference type="ChEBI" id="CHEBI:49883"/>
    </cofactor>
</comment>
<dbReference type="SFLD" id="SFLDS00029">
    <property type="entry name" value="Radical_SAM"/>
    <property type="match status" value="1"/>
</dbReference>
<dbReference type="InterPro" id="IPR050105">
    <property type="entry name" value="MoCo_biosynth_MoaA/MoaC"/>
</dbReference>
<evidence type="ECO:0000256" key="3">
    <source>
        <dbReference type="ARBA" id="ARBA00022723"/>
    </source>
</evidence>
<keyword evidence="2" id="KW-0949">S-adenosyl-L-methionine</keyword>
<comment type="caution">
    <text evidence="7">The sequence shown here is derived from an EMBL/GenBank/DDBJ whole genome shotgun (WGS) entry which is preliminary data.</text>
</comment>
<dbReference type="InterPro" id="IPR013785">
    <property type="entry name" value="Aldolase_TIM"/>
</dbReference>
<sequence>MNEEKKRIVDNFGRVHNYLRISLTDRCTLRCFYCMPEDGIELMEKESIMSLEEIIELSRTFRDLG</sequence>
<evidence type="ECO:0000256" key="4">
    <source>
        <dbReference type="ARBA" id="ARBA00023004"/>
    </source>
</evidence>
<protein>
    <submittedName>
        <fullName evidence="7">Cyclic pyranopterin phosphate synthase MoaA</fullName>
    </submittedName>
</protein>
<keyword evidence="4" id="KW-0408">Iron</keyword>
<dbReference type="InterPro" id="IPR058240">
    <property type="entry name" value="rSAM_sf"/>
</dbReference>
<evidence type="ECO:0000256" key="5">
    <source>
        <dbReference type="ARBA" id="ARBA00023014"/>
    </source>
</evidence>
<dbReference type="Gene3D" id="3.20.20.70">
    <property type="entry name" value="Aldolase class I"/>
    <property type="match status" value="1"/>
</dbReference>
<keyword evidence="3" id="KW-0479">Metal-binding</keyword>
<evidence type="ECO:0000256" key="6">
    <source>
        <dbReference type="ARBA" id="ARBA00023150"/>
    </source>
</evidence>
<organism evidence="7 8">
    <name type="scientific">Salinimicrobium oceani</name>
    <dbReference type="NCBI Taxonomy" id="2722702"/>
    <lineage>
        <taxon>Bacteria</taxon>
        <taxon>Pseudomonadati</taxon>
        <taxon>Bacteroidota</taxon>
        <taxon>Flavobacteriia</taxon>
        <taxon>Flavobacteriales</taxon>
        <taxon>Flavobacteriaceae</taxon>
        <taxon>Salinimicrobium</taxon>
    </lineage>
</organism>
<dbReference type="InterPro" id="IPR007197">
    <property type="entry name" value="rSAM"/>
</dbReference>
<evidence type="ECO:0000256" key="1">
    <source>
        <dbReference type="ARBA" id="ARBA00001966"/>
    </source>
</evidence>
<feature type="non-terminal residue" evidence="7">
    <location>
        <position position="65"/>
    </location>
</feature>
<name>A0ABX1D841_9FLAO</name>
<keyword evidence="8" id="KW-1185">Reference proteome</keyword>
<reference evidence="7 8" key="1">
    <citation type="submission" date="2020-03" db="EMBL/GenBank/DDBJ databases">
        <title>Salinimicrobium sp. nov, isolated from SCS.</title>
        <authorList>
            <person name="Cao W.R."/>
        </authorList>
    </citation>
    <scope>NUCLEOTIDE SEQUENCE [LARGE SCALE GENOMIC DNA]</scope>
    <source>
        <strain evidence="8">J15B91</strain>
    </source>
</reference>
<evidence type="ECO:0000313" key="7">
    <source>
        <dbReference type="EMBL" id="NJW55336.1"/>
    </source>
</evidence>
<dbReference type="EMBL" id="JAAVJR010001047">
    <property type="protein sequence ID" value="NJW55336.1"/>
    <property type="molecule type" value="Genomic_DNA"/>
</dbReference>
<dbReference type="SFLD" id="SFLDG01067">
    <property type="entry name" value="SPASM/twitch_domain_containing"/>
    <property type="match status" value="1"/>
</dbReference>
<dbReference type="SUPFAM" id="SSF102114">
    <property type="entry name" value="Radical SAM enzymes"/>
    <property type="match status" value="1"/>
</dbReference>
<proteinExistence type="predicted"/>
<evidence type="ECO:0000313" key="8">
    <source>
        <dbReference type="Proteomes" id="UP000703674"/>
    </source>
</evidence>
<keyword evidence="6" id="KW-0501">Molybdenum cofactor biosynthesis</keyword>
<dbReference type="Proteomes" id="UP000703674">
    <property type="component" value="Unassembled WGS sequence"/>
</dbReference>
<accession>A0ABX1D841</accession>